<comment type="subcellular location">
    <subcellularLocation>
        <location evidence="1">Cell outer membrane</location>
    </subcellularLocation>
</comment>
<dbReference type="Pfam" id="PF13715">
    <property type="entry name" value="CarbopepD_reg_2"/>
    <property type="match status" value="1"/>
</dbReference>
<keyword evidence="8" id="KW-0675">Receptor</keyword>
<organism evidence="8 9">
    <name type="scientific">Lacihabitans lacunae</name>
    <dbReference type="NCBI Taxonomy" id="1028214"/>
    <lineage>
        <taxon>Bacteria</taxon>
        <taxon>Pseudomonadati</taxon>
        <taxon>Bacteroidota</taxon>
        <taxon>Cytophagia</taxon>
        <taxon>Cytophagales</taxon>
        <taxon>Leadbetterellaceae</taxon>
        <taxon>Lacihabitans</taxon>
    </lineage>
</organism>
<sequence>MYLKTLLFLLICSFSAVAQFPAAAPSNNLKGDGKITGNLIDSTTKAPVEYATIGLYRVSDMTKPIDGTLTDDAGKFTLKDLPNGKFAIKFTSIGFKDKIINVGELTDKNKSIVLENVILNTNAQLLNEVMVTGQAAVIEERVDRLVYNADKDITSKGGDATEILRKVPLLTVDLDGNVQLRGSSNIRVLINNKPSTIMAASVADALKQIPADQIKTVEVITSPSAKYDAEGSGGIINIITKKNNIEGYSLNTDLGVGNRGANLGLNGSLRTGKFGMNIGGYGRWMVNPSATTFEQRTKDIENVFMTRQTGDANDRMVFGRYTLGADYDISKNKSLSAGARFGTRSFARDQNLQIDRFQNDVAISNTLQNIVSNNPSLNWDFNLDFLHVIKPSKEFSISTLYSRSTANSEFTNTPLNNLDAAAKALTNLNDNLNQEYTAQMDYMTPIKKNQLFEVGVKGIMREVNSSFSYLLGGKAINDDGRPSGSLDYNQNIGAGYLSYTYSTKSKYTFKVGTRYEYTSIDAVSNNTTAINIPSYGNLVPSLNISKTYGGKYTVKTAYNRRIQRPGLQQLNPNVNQANPQSIQIGNPSLNPEIADNIELSVSASIKKIYLNFSTFGRFTGNSISQISYTSDLDPSKLITTYQNVGQDNAYGFNLFGNLTITPKWMLNGGIESFYNFISGQAAGLNGVSVPVSNQGWNVSGRLMSFVTLNNGWAIQAFSFARGSRVLPMGRQGGFGYYSLGVKKDFKNKKGSIGMSAQNFLANSLKIKSNIETPQFYQNSVNQMFNRGINLNLSYKIGKSGANAMQPRKRAKGVSNDDVKEGGGDSSAQQPAQSTGRPR</sequence>
<dbReference type="InterPro" id="IPR012910">
    <property type="entry name" value="Plug_dom"/>
</dbReference>
<reference evidence="9" key="1">
    <citation type="journal article" date="2019" name="Int. J. Syst. Evol. Microbiol.">
        <title>The Global Catalogue of Microorganisms (GCM) 10K type strain sequencing project: providing services to taxonomists for standard genome sequencing and annotation.</title>
        <authorList>
            <consortium name="The Broad Institute Genomics Platform"/>
            <consortium name="The Broad Institute Genome Sequencing Center for Infectious Disease"/>
            <person name="Wu L."/>
            <person name="Ma J."/>
        </authorList>
    </citation>
    <scope>NUCLEOTIDE SEQUENCE [LARGE SCALE GENOMIC DNA]</scope>
    <source>
        <strain evidence="9">CECT 7956</strain>
    </source>
</reference>
<keyword evidence="5" id="KW-0732">Signal</keyword>
<evidence type="ECO:0000256" key="1">
    <source>
        <dbReference type="ARBA" id="ARBA00004442"/>
    </source>
</evidence>
<dbReference type="Gene3D" id="2.60.40.1120">
    <property type="entry name" value="Carboxypeptidase-like, regulatory domain"/>
    <property type="match status" value="1"/>
</dbReference>
<dbReference type="InterPro" id="IPR041700">
    <property type="entry name" value="OMP_b-brl_3"/>
</dbReference>
<feature type="chain" id="PRO_5045298375" evidence="5">
    <location>
        <begin position="19"/>
        <end position="838"/>
    </location>
</feature>
<feature type="domain" description="TonB-dependent receptor plug" evidence="6">
    <location>
        <begin position="154"/>
        <end position="235"/>
    </location>
</feature>
<name>A0ABV7Z2G3_9BACT</name>
<dbReference type="SUPFAM" id="SSF56935">
    <property type="entry name" value="Porins"/>
    <property type="match status" value="1"/>
</dbReference>
<protein>
    <submittedName>
        <fullName evidence="8">TonB-dependent receptor domain-containing protein</fullName>
    </submittedName>
</protein>
<dbReference type="PANTHER" id="PTHR40980">
    <property type="entry name" value="PLUG DOMAIN-CONTAINING PROTEIN"/>
    <property type="match status" value="1"/>
</dbReference>
<dbReference type="InterPro" id="IPR036942">
    <property type="entry name" value="Beta-barrel_TonB_sf"/>
</dbReference>
<dbReference type="Gene3D" id="2.170.130.10">
    <property type="entry name" value="TonB-dependent receptor, plug domain"/>
    <property type="match status" value="1"/>
</dbReference>
<keyword evidence="3" id="KW-0998">Cell outer membrane</keyword>
<dbReference type="EMBL" id="JBHRYQ010000001">
    <property type="protein sequence ID" value="MFC3812451.1"/>
    <property type="molecule type" value="Genomic_DNA"/>
</dbReference>
<accession>A0ABV7Z2G3</accession>
<evidence type="ECO:0000313" key="8">
    <source>
        <dbReference type="EMBL" id="MFC3812451.1"/>
    </source>
</evidence>
<dbReference type="SUPFAM" id="SSF49464">
    <property type="entry name" value="Carboxypeptidase regulatory domain-like"/>
    <property type="match status" value="1"/>
</dbReference>
<dbReference type="Pfam" id="PF07715">
    <property type="entry name" value="Plug"/>
    <property type="match status" value="1"/>
</dbReference>
<keyword evidence="9" id="KW-1185">Reference proteome</keyword>
<keyword evidence="2" id="KW-0472">Membrane</keyword>
<dbReference type="RefSeq" id="WP_379839327.1">
    <property type="nucleotide sequence ID" value="NZ_JBHRYQ010000001.1"/>
</dbReference>
<evidence type="ECO:0000259" key="7">
    <source>
        <dbReference type="Pfam" id="PF14905"/>
    </source>
</evidence>
<dbReference type="Gene3D" id="2.40.170.20">
    <property type="entry name" value="TonB-dependent receptor, beta-barrel domain"/>
    <property type="match status" value="1"/>
</dbReference>
<evidence type="ECO:0000256" key="4">
    <source>
        <dbReference type="SAM" id="MobiDB-lite"/>
    </source>
</evidence>
<evidence type="ECO:0000259" key="6">
    <source>
        <dbReference type="Pfam" id="PF07715"/>
    </source>
</evidence>
<feature type="compositionally biased region" description="Polar residues" evidence="4">
    <location>
        <begin position="825"/>
        <end position="838"/>
    </location>
</feature>
<evidence type="ECO:0000313" key="9">
    <source>
        <dbReference type="Proteomes" id="UP001595616"/>
    </source>
</evidence>
<evidence type="ECO:0000256" key="2">
    <source>
        <dbReference type="ARBA" id="ARBA00023136"/>
    </source>
</evidence>
<evidence type="ECO:0000256" key="3">
    <source>
        <dbReference type="ARBA" id="ARBA00023237"/>
    </source>
</evidence>
<gene>
    <name evidence="8" type="ORF">ACFOOI_17460</name>
</gene>
<comment type="caution">
    <text evidence="8">The sequence shown here is derived from an EMBL/GenBank/DDBJ whole genome shotgun (WGS) entry which is preliminary data.</text>
</comment>
<dbReference type="Proteomes" id="UP001595616">
    <property type="component" value="Unassembled WGS sequence"/>
</dbReference>
<dbReference type="PANTHER" id="PTHR40980:SF4">
    <property type="entry name" value="TONB-DEPENDENT RECEPTOR-LIKE BETA-BARREL DOMAIN-CONTAINING PROTEIN"/>
    <property type="match status" value="1"/>
</dbReference>
<proteinExistence type="predicted"/>
<dbReference type="InterPro" id="IPR008969">
    <property type="entry name" value="CarboxyPept-like_regulatory"/>
</dbReference>
<feature type="signal peptide" evidence="5">
    <location>
        <begin position="1"/>
        <end position="18"/>
    </location>
</feature>
<dbReference type="InterPro" id="IPR037066">
    <property type="entry name" value="Plug_dom_sf"/>
</dbReference>
<feature type="region of interest" description="Disordered" evidence="4">
    <location>
        <begin position="801"/>
        <end position="838"/>
    </location>
</feature>
<evidence type="ECO:0000256" key="5">
    <source>
        <dbReference type="SAM" id="SignalP"/>
    </source>
</evidence>
<feature type="domain" description="Outer membrane protein beta-barrel" evidence="7">
    <location>
        <begin position="391"/>
        <end position="794"/>
    </location>
</feature>
<dbReference type="Pfam" id="PF14905">
    <property type="entry name" value="OMP_b-brl_3"/>
    <property type="match status" value="1"/>
</dbReference>